<dbReference type="PANTHER" id="PTHR10366:SF852">
    <property type="entry name" value="CINNAMOYL-COA REDUCTASE CAD2"/>
    <property type="match status" value="1"/>
</dbReference>
<evidence type="ECO:0000259" key="4">
    <source>
        <dbReference type="Pfam" id="PF01370"/>
    </source>
</evidence>
<reference evidence="5 6" key="1">
    <citation type="submission" date="2021-09" db="EMBL/GenBank/DDBJ databases">
        <title>Genomic insights and catalytic innovation underlie evolution of tropane alkaloids biosynthesis.</title>
        <authorList>
            <person name="Wang Y.-J."/>
            <person name="Tian T."/>
            <person name="Huang J.-P."/>
            <person name="Huang S.-X."/>
        </authorList>
    </citation>
    <scope>NUCLEOTIDE SEQUENCE [LARGE SCALE GENOMIC DNA]</scope>
    <source>
        <strain evidence="5">KIB-2018</strain>
        <tissue evidence="5">Leaf</tissue>
    </source>
</reference>
<dbReference type="InterPro" id="IPR050425">
    <property type="entry name" value="NAD(P)_dehydrat-like"/>
</dbReference>
<dbReference type="PANTHER" id="PTHR10366">
    <property type="entry name" value="NAD DEPENDENT EPIMERASE/DEHYDRATASE"/>
    <property type="match status" value="1"/>
</dbReference>
<gene>
    <name evidence="5" type="ORF">K2173_025023</name>
</gene>
<comment type="similarity">
    <text evidence="3">Belongs to the NAD(P)-dependent epimerase/dehydratase family. Dihydroflavonol-4-reductase subfamily.</text>
</comment>
<evidence type="ECO:0000313" key="6">
    <source>
        <dbReference type="Proteomes" id="UP001159364"/>
    </source>
</evidence>
<dbReference type="CDD" id="cd08958">
    <property type="entry name" value="FR_SDR_e"/>
    <property type="match status" value="1"/>
</dbReference>
<dbReference type="InterPro" id="IPR036291">
    <property type="entry name" value="NAD(P)-bd_dom_sf"/>
</dbReference>
<dbReference type="Gene3D" id="3.40.50.720">
    <property type="entry name" value="NAD(P)-binding Rossmann-like Domain"/>
    <property type="match status" value="1"/>
</dbReference>
<evidence type="ECO:0000256" key="2">
    <source>
        <dbReference type="ARBA" id="ARBA00023002"/>
    </source>
</evidence>
<feature type="domain" description="NAD-dependent epimerase/dehydratase" evidence="4">
    <location>
        <begin position="11"/>
        <end position="258"/>
    </location>
</feature>
<comment type="caution">
    <text evidence="5">The sequence shown here is derived from an EMBL/GenBank/DDBJ whole genome shotgun (WGS) entry which is preliminary data.</text>
</comment>
<evidence type="ECO:0000256" key="1">
    <source>
        <dbReference type="ARBA" id="ARBA00022857"/>
    </source>
</evidence>
<dbReference type="SUPFAM" id="SSF51735">
    <property type="entry name" value="NAD(P)-binding Rossmann-fold domains"/>
    <property type="match status" value="1"/>
</dbReference>
<dbReference type="AlphaFoldDB" id="A0AAV8UH35"/>
<protein>
    <recommendedName>
        <fullName evidence="4">NAD-dependent epimerase/dehydratase domain-containing protein</fullName>
    </recommendedName>
</protein>
<dbReference type="GO" id="GO:0016616">
    <property type="term" value="F:oxidoreductase activity, acting on the CH-OH group of donors, NAD or NADP as acceptor"/>
    <property type="evidence" value="ECO:0007669"/>
    <property type="project" value="TreeGrafter"/>
</dbReference>
<proteinExistence type="inferred from homology"/>
<name>A0AAV8UH35_9ROSI</name>
<dbReference type="InterPro" id="IPR001509">
    <property type="entry name" value="Epimerase_deHydtase"/>
</dbReference>
<dbReference type="Proteomes" id="UP001159364">
    <property type="component" value="Linkage Group LG08"/>
</dbReference>
<evidence type="ECO:0000313" key="5">
    <source>
        <dbReference type="EMBL" id="KAJ8900383.1"/>
    </source>
</evidence>
<dbReference type="FunFam" id="3.40.50.720:FF:000085">
    <property type="entry name" value="Dihydroflavonol reductase"/>
    <property type="match status" value="1"/>
</dbReference>
<accession>A0AAV8UH35</accession>
<dbReference type="EMBL" id="JAIWQS010000008">
    <property type="protein sequence ID" value="KAJ8900383.1"/>
    <property type="molecule type" value="Genomic_DNA"/>
</dbReference>
<dbReference type="Pfam" id="PF01370">
    <property type="entry name" value="Epimerase"/>
    <property type="match status" value="1"/>
</dbReference>
<keyword evidence="1" id="KW-0521">NADP</keyword>
<sequence length="340" mass="37904">MSELGGSGKIVCVTGASGFIASWLVQRLLQRGYTVKATVRDPNDPDKTKHLLALDGAKERLHLFKADLLEEGSFDSVLSGCEGVFHTACPVVLESGDTGRKEELVEPALKGTLNVLKSCLKEPCLKRVILTSSMASVVFSERPLNPDTVVDETWFSNPLILEQMKLWYPLGKTLAEDAAWKFAEQNQIDLVTIHPSFVIGPFLQPTLNATVEVILNLVNERAYQFRPIFYAGAQAYPDGYYHSVDVRDVADVHVQVFEISSASGRYCFNGTSVHFSEVLDIVRRNYPSLKLPEETYESKYFRKATISEEKVKTLGVSFTPLEVTLKDTIECLKEKGFLNN</sequence>
<evidence type="ECO:0000256" key="3">
    <source>
        <dbReference type="ARBA" id="ARBA00023445"/>
    </source>
</evidence>
<keyword evidence="6" id="KW-1185">Reference proteome</keyword>
<organism evidence="5 6">
    <name type="scientific">Erythroxylum novogranatense</name>
    <dbReference type="NCBI Taxonomy" id="1862640"/>
    <lineage>
        <taxon>Eukaryota</taxon>
        <taxon>Viridiplantae</taxon>
        <taxon>Streptophyta</taxon>
        <taxon>Embryophyta</taxon>
        <taxon>Tracheophyta</taxon>
        <taxon>Spermatophyta</taxon>
        <taxon>Magnoliopsida</taxon>
        <taxon>eudicotyledons</taxon>
        <taxon>Gunneridae</taxon>
        <taxon>Pentapetalae</taxon>
        <taxon>rosids</taxon>
        <taxon>fabids</taxon>
        <taxon>Malpighiales</taxon>
        <taxon>Erythroxylaceae</taxon>
        <taxon>Erythroxylum</taxon>
    </lineage>
</organism>
<keyword evidence="2" id="KW-0560">Oxidoreductase</keyword>